<protein>
    <submittedName>
        <fullName evidence="1">DUF3570 domain-containing protein</fullName>
    </submittedName>
</protein>
<sequence length="404" mass="46048">MRKKYLLIGTLAFFNYWTKAQTQKDSTNTENINKTEIEVVYNHYTQDGNNSAVTGGVGTEKLTVYGPSAMIKKTKKNHEIGIKAGADIITSASTDKIDFVASSASLNDFRSYVNVNYVRNFENKVAVSIGTGASLESDYLSLQFQAGVSKSSKDGLRNGNINVQYLNDDLRWRKRVGNFYKPTTLIYPKELRDTAWFDIYRRHSINFRMGLDQVVNKRVVLGIYPEISYQSGLLSTPFHRVYLTDNSVVVERLPTKRIKEALAIKLNAFLGGKTITKNTIDLYNDNFGITAFAFENETIIKISPFISILGNIRLYHQSGSRYFAPYAIHSGEEEFYTSDYDLSKFNTFGAGTGLKLRTNKVSIDKKKFTTYTFRYYYFHRSTNLRSHSISLIFNTEIDKMSIKK</sequence>
<keyword evidence="2" id="KW-1185">Reference proteome</keyword>
<comment type="caution">
    <text evidence="1">The sequence shown here is derived from an EMBL/GenBank/DDBJ whole genome shotgun (WGS) entry which is preliminary data.</text>
</comment>
<dbReference type="RefSeq" id="WP_169678272.1">
    <property type="nucleotide sequence ID" value="NZ_JABBNU010000002.1"/>
</dbReference>
<accession>A0A848IWK2</accession>
<organism evidence="1 2">
    <name type="scientific">Marinigracilibium pacificum</name>
    <dbReference type="NCBI Taxonomy" id="2729599"/>
    <lineage>
        <taxon>Bacteria</taxon>
        <taxon>Pseudomonadati</taxon>
        <taxon>Bacteroidota</taxon>
        <taxon>Cytophagia</taxon>
        <taxon>Cytophagales</taxon>
        <taxon>Flammeovirgaceae</taxon>
        <taxon>Marinigracilibium</taxon>
    </lineage>
</organism>
<name>A0A848IWK2_9BACT</name>
<dbReference type="Pfam" id="PF12094">
    <property type="entry name" value="DUF3570"/>
    <property type="match status" value="1"/>
</dbReference>
<proteinExistence type="predicted"/>
<dbReference type="InterPro" id="IPR021953">
    <property type="entry name" value="DUF3570"/>
</dbReference>
<gene>
    <name evidence="1" type="ORF">HH304_04530</name>
</gene>
<dbReference type="Proteomes" id="UP000559010">
    <property type="component" value="Unassembled WGS sequence"/>
</dbReference>
<evidence type="ECO:0000313" key="2">
    <source>
        <dbReference type="Proteomes" id="UP000559010"/>
    </source>
</evidence>
<evidence type="ECO:0000313" key="1">
    <source>
        <dbReference type="EMBL" id="NMM47655.1"/>
    </source>
</evidence>
<reference evidence="1 2" key="1">
    <citation type="submission" date="2020-04" db="EMBL/GenBank/DDBJ databases">
        <title>Flammeovirgaceae bacterium KN852 isolated from deep sea.</title>
        <authorList>
            <person name="Zhang D.-C."/>
        </authorList>
    </citation>
    <scope>NUCLEOTIDE SEQUENCE [LARGE SCALE GENOMIC DNA]</scope>
    <source>
        <strain evidence="1 2">KN852</strain>
    </source>
</reference>
<dbReference type="AlphaFoldDB" id="A0A848IWK2"/>
<dbReference type="EMBL" id="JABBNU010000002">
    <property type="protein sequence ID" value="NMM47655.1"/>
    <property type="molecule type" value="Genomic_DNA"/>
</dbReference>